<name>A0AAF0EYB0_9BASI</name>
<keyword evidence="8" id="KW-0630">Potassium</keyword>
<evidence type="ECO:0000259" key="14">
    <source>
        <dbReference type="Pfam" id="PF02803"/>
    </source>
</evidence>
<dbReference type="GO" id="GO:0003985">
    <property type="term" value="F:acetyl-CoA C-acetyltransferase activity"/>
    <property type="evidence" value="ECO:0007669"/>
    <property type="project" value="UniProtKB-EC"/>
</dbReference>
<evidence type="ECO:0000256" key="1">
    <source>
        <dbReference type="ARBA" id="ARBA00004173"/>
    </source>
</evidence>
<organism evidence="15 16">
    <name type="scientific">Malassezia japonica</name>
    <dbReference type="NCBI Taxonomy" id="223818"/>
    <lineage>
        <taxon>Eukaryota</taxon>
        <taxon>Fungi</taxon>
        <taxon>Dikarya</taxon>
        <taxon>Basidiomycota</taxon>
        <taxon>Ustilaginomycotina</taxon>
        <taxon>Malasseziomycetes</taxon>
        <taxon>Malasseziales</taxon>
        <taxon>Malasseziaceae</taxon>
        <taxon>Malassezia</taxon>
    </lineage>
</organism>
<dbReference type="PANTHER" id="PTHR18919">
    <property type="entry name" value="ACETYL-COA C-ACYLTRANSFERASE"/>
    <property type="match status" value="1"/>
</dbReference>
<dbReference type="FunFam" id="3.40.47.10:FF:000007">
    <property type="entry name" value="acetyl-CoA acetyltransferase, mitochondrial"/>
    <property type="match status" value="1"/>
</dbReference>
<feature type="active site" description="Proton acceptor" evidence="11">
    <location>
        <position position="346"/>
    </location>
</feature>
<dbReference type="InterPro" id="IPR020610">
    <property type="entry name" value="Thiolase_AS"/>
</dbReference>
<dbReference type="PANTHER" id="PTHR18919:SF156">
    <property type="entry name" value="ACETYL-COA ACETYLTRANSFERASE, MITOCHONDRIAL"/>
    <property type="match status" value="1"/>
</dbReference>
<evidence type="ECO:0000256" key="10">
    <source>
        <dbReference type="ARBA" id="ARBA00023315"/>
    </source>
</evidence>
<sequence length="388" mass="39864">MSNEVLIVSAVRTPVGAFQGVLKSQGAVDLGVVAAKAAIERAGIQPSDVEEAYFGCVLQGNLGQAPARQVVLRAGCPDTTEATTVNKVCASGMKAAALATQSIQLGLRDVMLVGGMESMSQSPFYLPRGGLAFGDATASDAILKDGLTDALDHQHMGLCAENTAKEHGITREAQDAYALQSYDRASAAWSAGAFADEIAPVTIRDRKGETVVKEDEEYKKLNKDKLTTLRPAFLKDGTVTAANASSLNDGASALILASHKAVAQHNLRAIAKVIATADAARAPVDFGIAPAKAIPIALERAGLSIDQIALFEINEAFSVVALANAQILGLDVAKVNTLGGGVSLGHPIGSSGSRIMVTLAHALKPGEFGVASVCNGGGGASAVVLQRL</sequence>
<keyword evidence="7" id="KW-0809">Transit peptide</keyword>
<dbReference type="EMBL" id="CP119958">
    <property type="protein sequence ID" value="WFD37310.1"/>
    <property type="molecule type" value="Genomic_DNA"/>
</dbReference>
<feature type="active site" description="Proton acceptor" evidence="11">
    <location>
        <position position="374"/>
    </location>
</feature>
<feature type="domain" description="Thiolase N-terminal" evidence="13">
    <location>
        <begin position="5"/>
        <end position="259"/>
    </location>
</feature>
<proteinExistence type="inferred from homology"/>
<evidence type="ECO:0000256" key="6">
    <source>
        <dbReference type="ARBA" id="ARBA00022723"/>
    </source>
</evidence>
<dbReference type="InterPro" id="IPR020616">
    <property type="entry name" value="Thiolase_N"/>
</dbReference>
<evidence type="ECO:0000259" key="13">
    <source>
        <dbReference type="Pfam" id="PF00108"/>
    </source>
</evidence>
<dbReference type="CDD" id="cd00751">
    <property type="entry name" value="thiolase"/>
    <property type="match status" value="1"/>
</dbReference>
<dbReference type="Proteomes" id="UP001217754">
    <property type="component" value="Chromosome 1"/>
</dbReference>
<accession>A0AAF0EYB0</accession>
<comment type="subunit">
    <text evidence="3">Homotetramer.</text>
</comment>
<evidence type="ECO:0000256" key="9">
    <source>
        <dbReference type="ARBA" id="ARBA00023128"/>
    </source>
</evidence>
<comment type="similarity">
    <text evidence="2 12">Belongs to the thiolase-like superfamily. Thiolase family.</text>
</comment>
<evidence type="ECO:0000256" key="4">
    <source>
        <dbReference type="ARBA" id="ARBA00012705"/>
    </source>
</evidence>
<dbReference type="GO" id="GO:0005739">
    <property type="term" value="C:mitochondrion"/>
    <property type="evidence" value="ECO:0007669"/>
    <property type="project" value="UniProtKB-SubCell"/>
</dbReference>
<dbReference type="InterPro" id="IPR016039">
    <property type="entry name" value="Thiolase-like"/>
</dbReference>
<dbReference type="GeneID" id="85223903"/>
<dbReference type="InterPro" id="IPR020617">
    <property type="entry name" value="Thiolase_C"/>
</dbReference>
<gene>
    <name evidence="15" type="ORF">MJAP1_000254</name>
</gene>
<feature type="active site" description="Acyl-thioester intermediate" evidence="11">
    <location>
        <position position="89"/>
    </location>
</feature>
<dbReference type="EC" id="2.3.1.9" evidence="4"/>
<dbReference type="PROSITE" id="PS00099">
    <property type="entry name" value="THIOLASE_3"/>
    <property type="match status" value="1"/>
</dbReference>
<dbReference type="InterPro" id="IPR002155">
    <property type="entry name" value="Thiolase"/>
</dbReference>
<dbReference type="SUPFAM" id="SSF53901">
    <property type="entry name" value="Thiolase-like"/>
    <property type="match status" value="2"/>
</dbReference>
<dbReference type="NCBIfam" id="TIGR01930">
    <property type="entry name" value="AcCoA-C-Actrans"/>
    <property type="match status" value="1"/>
</dbReference>
<keyword evidence="6" id="KW-0479">Metal-binding</keyword>
<evidence type="ECO:0000256" key="3">
    <source>
        <dbReference type="ARBA" id="ARBA00011881"/>
    </source>
</evidence>
<reference evidence="15" key="1">
    <citation type="submission" date="2023-03" db="EMBL/GenBank/DDBJ databases">
        <title>Mating type loci evolution in Malassezia.</title>
        <authorList>
            <person name="Coelho M.A."/>
        </authorList>
    </citation>
    <scope>NUCLEOTIDE SEQUENCE</scope>
    <source>
        <strain evidence="15">CBS 9431</strain>
    </source>
</reference>
<evidence type="ECO:0000256" key="12">
    <source>
        <dbReference type="RuleBase" id="RU003557"/>
    </source>
</evidence>
<evidence type="ECO:0000313" key="16">
    <source>
        <dbReference type="Proteomes" id="UP001217754"/>
    </source>
</evidence>
<evidence type="ECO:0000256" key="5">
    <source>
        <dbReference type="ARBA" id="ARBA00022679"/>
    </source>
</evidence>
<dbReference type="PROSITE" id="PS00737">
    <property type="entry name" value="THIOLASE_2"/>
    <property type="match status" value="1"/>
</dbReference>
<feature type="domain" description="Thiolase C-terminal" evidence="14">
    <location>
        <begin position="268"/>
        <end position="387"/>
    </location>
</feature>
<keyword evidence="16" id="KW-1185">Reference proteome</keyword>
<evidence type="ECO:0000256" key="8">
    <source>
        <dbReference type="ARBA" id="ARBA00022958"/>
    </source>
</evidence>
<evidence type="ECO:0000256" key="7">
    <source>
        <dbReference type="ARBA" id="ARBA00022946"/>
    </source>
</evidence>
<dbReference type="RefSeq" id="XP_060120207.1">
    <property type="nucleotide sequence ID" value="XM_060264224.1"/>
</dbReference>
<keyword evidence="10 12" id="KW-0012">Acyltransferase</keyword>
<evidence type="ECO:0000256" key="11">
    <source>
        <dbReference type="PIRSR" id="PIRSR000429-1"/>
    </source>
</evidence>
<keyword evidence="9" id="KW-0496">Mitochondrion</keyword>
<dbReference type="AlphaFoldDB" id="A0AAF0EYB0"/>
<dbReference type="Gene3D" id="3.40.47.10">
    <property type="match status" value="1"/>
</dbReference>
<protein>
    <recommendedName>
        <fullName evidence="4">acetyl-CoA C-acetyltransferase</fullName>
        <ecNumber evidence="4">2.3.1.9</ecNumber>
    </recommendedName>
</protein>
<comment type="subcellular location">
    <subcellularLocation>
        <location evidence="1">Mitochondrion</location>
    </subcellularLocation>
</comment>
<dbReference type="GO" id="GO:0046872">
    <property type="term" value="F:metal ion binding"/>
    <property type="evidence" value="ECO:0007669"/>
    <property type="project" value="UniProtKB-KW"/>
</dbReference>
<dbReference type="PIRSF" id="PIRSF000429">
    <property type="entry name" value="Ac-CoA_Ac_transf"/>
    <property type="match status" value="1"/>
</dbReference>
<dbReference type="Pfam" id="PF00108">
    <property type="entry name" value="Thiolase_N"/>
    <property type="match status" value="1"/>
</dbReference>
<evidence type="ECO:0000256" key="2">
    <source>
        <dbReference type="ARBA" id="ARBA00010982"/>
    </source>
</evidence>
<evidence type="ECO:0000313" key="15">
    <source>
        <dbReference type="EMBL" id="WFD37310.1"/>
    </source>
</evidence>
<dbReference type="GO" id="GO:0006635">
    <property type="term" value="P:fatty acid beta-oxidation"/>
    <property type="evidence" value="ECO:0007669"/>
    <property type="project" value="TreeGrafter"/>
</dbReference>
<keyword evidence="5 12" id="KW-0808">Transferase</keyword>
<dbReference type="InterPro" id="IPR020613">
    <property type="entry name" value="Thiolase_CS"/>
</dbReference>
<dbReference type="Pfam" id="PF02803">
    <property type="entry name" value="Thiolase_C"/>
    <property type="match status" value="1"/>
</dbReference>